<dbReference type="PANTHER" id="PTHR38926">
    <property type="entry name" value="F-BOX DOMAIN CONTAINING PROTEIN, EXPRESSED"/>
    <property type="match status" value="1"/>
</dbReference>
<accession>A0A067LXB7</accession>
<keyword evidence="3" id="KW-1185">Reference proteome</keyword>
<dbReference type="Gene3D" id="1.20.1280.50">
    <property type="match status" value="1"/>
</dbReference>
<gene>
    <name evidence="2" type="ORF">BOTBODRAFT_70689</name>
</gene>
<dbReference type="InParanoid" id="A0A067LXB7"/>
<dbReference type="HOGENOM" id="CLU_024199_1_2_1"/>
<dbReference type="SUPFAM" id="SSF81383">
    <property type="entry name" value="F-box domain"/>
    <property type="match status" value="1"/>
</dbReference>
<evidence type="ECO:0000313" key="2">
    <source>
        <dbReference type="EMBL" id="KDQ06980.1"/>
    </source>
</evidence>
<evidence type="ECO:0000313" key="3">
    <source>
        <dbReference type="Proteomes" id="UP000027195"/>
    </source>
</evidence>
<protein>
    <recommendedName>
        <fullName evidence="1">F-box domain-containing protein</fullName>
    </recommendedName>
</protein>
<dbReference type="InterPro" id="IPR032675">
    <property type="entry name" value="LRR_dom_sf"/>
</dbReference>
<organism evidence="2 3">
    <name type="scientific">Botryobasidium botryosum (strain FD-172 SS1)</name>
    <dbReference type="NCBI Taxonomy" id="930990"/>
    <lineage>
        <taxon>Eukaryota</taxon>
        <taxon>Fungi</taxon>
        <taxon>Dikarya</taxon>
        <taxon>Basidiomycota</taxon>
        <taxon>Agaricomycotina</taxon>
        <taxon>Agaricomycetes</taxon>
        <taxon>Cantharellales</taxon>
        <taxon>Botryobasidiaceae</taxon>
        <taxon>Botryobasidium</taxon>
    </lineage>
</organism>
<dbReference type="EMBL" id="KL198118">
    <property type="protein sequence ID" value="KDQ06980.1"/>
    <property type="molecule type" value="Genomic_DNA"/>
</dbReference>
<dbReference type="SUPFAM" id="SSF52047">
    <property type="entry name" value="RNI-like"/>
    <property type="match status" value="1"/>
</dbReference>
<dbReference type="Pfam" id="PF12937">
    <property type="entry name" value="F-box-like"/>
    <property type="match status" value="1"/>
</dbReference>
<dbReference type="Proteomes" id="UP000027195">
    <property type="component" value="Unassembled WGS sequence"/>
</dbReference>
<name>A0A067LXB7_BOTB1</name>
<dbReference type="PANTHER" id="PTHR38926:SF5">
    <property type="entry name" value="F-BOX AND LEUCINE-RICH REPEAT PROTEIN 6"/>
    <property type="match status" value="1"/>
</dbReference>
<evidence type="ECO:0000259" key="1">
    <source>
        <dbReference type="Pfam" id="PF12937"/>
    </source>
</evidence>
<dbReference type="InterPro" id="IPR001810">
    <property type="entry name" value="F-box_dom"/>
</dbReference>
<proteinExistence type="predicted"/>
<dbReference type="STRING" id="930990.A0A067LXB7"/>
<dbReference type="AlphaFoldDB" id="A0A067LXB7"/>
<dbReference type="Gene3D" id="3.80.10.10">
    <property type="entry name" value="Ribonuclease Inhibitor"/>
    <property type="match status" value="1"/>
</dbReference>
<feature type="domain" description="F-box" evidence="1">
    <location>
        <begin position="103"/>
        <end position="157"/>
    </location>
</feature>
<reference evidence="3" key="1">
    <citation type="journal article" date="2014" name="Proc. Natl. Acad. Sci. U.S.A.">
        <title>Extensive sampling of basidiomycete genomes demonstrates inadequacy of the white-rot/brown-rot paradigm for wood decay fungi.</title>
        <authorList>
            <person name="Riley R."/>
            <person name="Salamov A.A."/>
            <person name="Brown D.W."/>
            <person name="Nagy L.G."/>
            <person name="Floudas D."/>
            <person name="Held B.W."/>
            <person name="Levasseur A."/>
            <person name="Lombard V."/>
            <person name="Morin E."/>
            <person name="Otillar R."/>
            <person name="Lindquist E.A."/>
            <person name="Sun H."/>
            <person name="LaButti K.M."/>
            <person name="Schmutz J."/>
            <person name="Jabbour D."/>
            <person name="Luo H."/>
            <person name="Baker S.E."/>
            <person name="Pisabarro A.G."/>
            <person name="Walton J.D."/>
            <person name="Blanchette R.A."/>
            <person name="Henrissat B."/>
            <person name="Martin F."/>
            <person name="Cullen D."/>
            <person name="Hibbett D.S."/>
            <person name="Grigoriev I.V."/>
        </authorList>
    </citation>
    <scope>NUCLEOTIDE SEQUENCE [LARGE SCALE GENOMIC DNA]</scope>
    <source>
        <strain evidence="3">FD-172 SS1</strain>
    </source>
</reference>
<sequence>MEEIATDAIPRLIRRFCEEILQKSGENAEEDLCTQAIPFDYTPPFQTAKPVGTGSREVLEDIDEELKVMTRACNYAVHAMVTYTSKVLNSVQARRNQHCPTYRLPNEIITTIFHFARQCSLGSNDELLRSAPVNLSQVSRWWRNIALSIPALWTKIDSQNVILAELFAKRSKNELLDIDVNMGVSSTTYGLNSIRANHLMEFLTPHIDRWESFVFCGNCEYYPLDSPAPNLQTLQLRADWNSQHAYFNMNIFSNHTPLLHNLKLSRFYLSLGAHLHAGLEILHLHNTRIFGVPDEFAATSLAACPLLRELVLHDVRFNEILDQALGDRPVPLRHLEVMRLKMDDQEIRSLIASVQMPSSLRFCITMDNNHLFIIFPLRQSLQKYPSNIAAIDTLSITADPTDEAGGVRAIGENSQNHMSLLELHFPEFHTQRDGVEIANIPAYFGPVMTLTTLLIHGTSDRVIMNEDAFNILLSHSLALTTISLRSVPAALVEVLVITYTTPYCPLLQSLHLQEVDLGMADLTLRRLAESRRHLNIEGCRDLSRIEISNCRGVDEAMVVGLRGLSVEVIWDGEGS</sequence>
<dbReference type="OrthoDB" id="2269034at2759"/>
<dbReference type="InterPro" id="IPR036047">
    <property type="entry name" value="F-box-like_dom_sf"/>
</dbReference>